<keyword evidence="3 11" id="KW-0479">Metal-binding</keyword>
<dbReference type="Pfam" id="PF03850">
    <property type="entry name" value="Tfb4"/>
    <property type="match status" value="1"/>
</dbReference>
<evidence type="ECO:0000256" key="11">
    <source>
        <dbReference type="RuleBase" id="RU368090"/>
    </source>
</evidence>
<dbReference type="GO" id="GO:0008270">
    <property type="term" value="F:zinc ion binding"/>
    <property type="evidence" value="ECO:0007669"/>
    <property type="project" value="UniProtKB-KW"/>
</dbReference>
<evidence type="ECO:0000256" key="3">
    <source>
        <dbReference type="ARBA" id="ARBA00022723"/>
    </source>
</evidence>
<evidence type="ECO:0000256" key="8">
    <source>
        <dbReference type="ARBA" id="ARBA00023163"/>
    </source>
</evidence>
<keyword evidence="8 11" id="KW-0804">Transcription</keyword>
<name>A0A8S1J6L9_9CHLO</name>
<dbReference type="GO" id="GO:0006355">
    <property type="term" value="P:regulation of DNA-templated transcription"/>
    <property type="evidence" value="ECO:0007669"/>
    <property type="project" value="InterPro"/>
</dbReference>
<keyword evidence="6 11" id="KW-0862">Zinc</keyword>
<reference evidence="12" key="1">
    <citation type="submission" date="2020-12" db="EMBL/GenBank/DDBJ databases">
        <authorList>
            <person name="Iha C."/>
        </authorList>
    </citation>
    <scope>NUCLEOTIDE SEQUENCE</scope>
</reference>
<organism evidence="12 13">
    <name type="scientific">Ostreobium quekettii</name>
    <dbReference type="NCBI Taxonomy" id="121088"/>
    <lineage>
        <taxon>Eukaryota</taxon>
        <taxon>Viridiplantae</taxon>
        <taxon>Chlorophyta</taxon>
        <taxon>core chlorophytes</taxon>
        <taxon>Ulvophyceae</taxon>
        <taxon>TCBD clade</taxon>
        <taxon>Bryopsidales</taxon>
        <taxon>Ostreobineae</taxon>
        <taxon>Ostreobiaceae</taxon>
        <taxon>Ostreobium</taxon>
    </lineage>
</organism>
<comment type="similarity">
    <text evidence="2 11">Belongs to the TFB4 family.</text>
</comment>
<evidence type="ECO:0000313" key="13">
    <source>
        <dbReference type="Proteomes" id="UP000708148"/>
    </source>
</evidence>
<dbReference type="InterPro" id="IPR036465">
    <property type="entry name" value="vWFA_dom_sf"/>
</dbReference>
<dbReference type="Proteomes" id="UP000708148">
    <property type="component" value="Unassembled WGS sequence"/>
</dbReference>
<dbReference type="PANTHER" id="PTHR12831:SF0">
    <property type="entry name" value="GENERAL TRANSCRIPTION FACTOR IIH SUBUNIT 3"/>
    <property type="match status" value="1"/>
</dbReference>
<protein>
    <recommendedName>
        <fullName evidence="11">General transcription and DNA repair factor IIH subunit TFB4</fullName>
    </recommendedName>
    <alternativeName>
        <fullName evidence="11">RNA polymerase II transcription factor B subunit 4</fullName>
    </alternativeName>
</protein>
<gene>
    <name evidence="12" type="ORF">OSTQU699_LOCUS8269</name>
</gene>
<dbReference type="PANTHER" id="PTHR12831">
    <property type="entry name" value="TRANSCRIPTION INITIATION FACTOR IIH TFIIH , POLYPEPTIDE 3-RELATED"/>
    <property type="match status" value="1"/>
</dbReference>
<evidence type="ECO:0000256" key="7">
    <source>
        <dbReference type="ARBA" id="ARBA00023015"/>
    </source>
</evidence>
<keyword evidence="5 11" id="KW-0863">Zinc-finger</keyword>
<comment type="subcellular location">
    <subcellularLocation>
        <location evidence="1 11">Nucleus</location>
    </subcellularLocation>
</comment>
<dbReference type="EMBL" id="CAJHUC010001999">
    <property type="protein sequence ID" value="CAD7702912.1"/>
    <property type="molecule type" value="Genomic_DNA"/>
</dbReference>
<proteinExistence type="inferred from homology"/>
<dbReference type="AlphaFoldDB" id="A0A8S1J6L9"/>
<sequence>MLPSSMMLQRLKELNRKHPNRGKGGEPLAPALSGALSRALCFLHKASKTRLSRNSRPRILCFMVSPDQPAEYVSVMNAIFSAQRSNVSIDACYMGKESSSFLQQAAHLTGGTYMKPELQSALLQYLNMAFAADTATRGFLTENAGQAVNFKASCFCHRKPIDLGFVCSVCLAVFCQNVKECQICGTHFMPLLTKTQKRDEGATAAQGSALPSK</sequence>
<evidence type="ECO:0000256" key="2">
    <source>
        <dbReference type="ARBA" id="ARBA00005273"/>
    </source>
</evidence>
<accession>A0A8S1J6L9</accession>
<evidence type="ECO:0000256" key="9">
    <source>
        <dbReference type="ARBA" id="ARBA00023204"/>
    </source>
</evidence>
<dbReference type="InterPro" id="IPR004600">
    <property type="entry name" value="TFIIH_Tfb4/GTF2H3"/>
</dbReference>
<dbReference type="GO" id="GO:0005675">
    <property type="term" value="C:transcription factor TFIIH holo complex"/>
    <property type="evidence" value="ECO:0007669"/>
    <property type="project" value="UniProtKB-UniRule"/>
</dbReference>
<dbReference type="Gene3D" id="3.40.50.410">
    <property type="entry name" value="von Willebrand factor, type A domain"/>
    <property type="match status" value="1"/>
</dbReference>
<evidence type="ECO:0000256" key="10">
    <source>
        <dbReference type="ARBA" id="ARBA00023242"/>
    </source>
</evidence>
<comment type="subunit">
    <text evidence="11">Component of the 7-subunit TFIIH core complex composed of XPB, XPD, TFB1/GTF2H1, GTF2H2/P44, TFB4/GTF2H3, TFB2/GTF2H4 and TFB5/GTF2H5, which is active in NER. The core complex associates with the 3-subunit CDK-activating kinase (CAK) module composed of CYCH1/cyclin H1, CDKD and MAT1/At4g30820 to form the 10-subunit holoenzyme (holo-TFIIH) active in transcription.</text>
</comment>
<keyword evidence="4 11" id="KW-0227">DNA damage</keyword>
<keyword evidence="9 11" id="KW-0234">DNA repair</keyword>
<comment type="function">
    <text evidence="11">Component of the general transcription and DNA repair factor IIH (TFIIH) core complex, which is involved in general and transcription-coupled nucleotide excision repair (NER) of damaged DNA and, when complexed to CAK, in RNA transcription by RNA polymerase II. In NER, TFIIH acts by opening DNA around the lesion to allow the excision of the damaged oligonucleotide and its replacement by a new DNA fragment. In transcription, TFIIH has an essential role in transcription initiation. When the pre-initiation complex (PIC) has been established, TFIIH is required for promoter opening and promoter escape. Phosphorylation of the C-terminal tail (CTD) of the largest subunit of RNA polymerase II by the kinase module CAK controls the initiation of transcription.</text>
</comment>
<keyword evidence="13" id="KW-1185">Reference proteome</keyword>
<comment type="caution">
    <text evidence="12">The sequence shown here is derived from an EMBL/GenBank/DDBJ whole genome shotgun (WGS) entry which is preliminary data.</text>
</comment>
<dbReference type="GO" id="GO:0000439">
    <property type="term" value="C:transcription factor TFIIH core complex"/>
    <property type="evidence" value="ECO:0007669"/>
    <property type="project" value="UniProtKB-UniRule"/>
</dbReference>
<evidence type="ECO:0000256" key="4">
    <source>
        <dbReference type="ARBA" id="ARBA00022763"/>
    </source>
</evidence>
<evidence type="ECO:0000256" key="6">
    <source>
        <dbReference type="ARBA" id="ARBA00022833"/>
    </source>
</evidence>
<keyword evidence="7 11" id="KW-0805">Transcription regulation</keyword>
<evidence type="ECO:0000256" key="1">
    <source>
        <dbReference type="ARBA" id="ARBA00004123"/>
    </source>
</evidence>
<dbReference type="GO" id="GO:0006289">
    <property type="term" value="P:nucleotide-excision repair"/>
    <property type="evidence" value="ECO:0007669"/>
    <property type="project" value="UniProtKB-UniRule"/>
</dbReference>
<keyword evidence="10 11" id="KW-0539">Nucleus</keyword>
<dbReference type="OrthoDB" id="17307at2759"/>
<evidence type="ECO:0000313" key="12">
    <source>
        <dbReference type="EMBL" id="CAD7702912.1"/>
    </source>
</evidence>
<evidence type="ECO:0000256" key="5">
    <source>
        <dbReference type="ARBA" id="ARBA00022771"/>
    </source>
</evidence>